<organism evidence="1 2">
    <name type="scientific">Plakobranchus ocellatus</name>
    <dbReference type="NCBI Taxonomy" id="259542"/>
    <lineage>
        <taxon>Eukaryota</taxon>
        <taxon>Metazoa</taxon>
        <taxon>Spiralia</taxon>
        <taxon>Lophotrochozoa</taxon>
        <taxon>Mollusca</taxon>
        <taxon>Gastropoda</taxon>
        <taxon>Heterobranchia</taxon>
        <taxon>Euthyneura</taxon>
        <taxon>Panpulmonata</taxon>
        <taxon>Sacoglossa</taxon>
        <taxon>Placobranchoidea</taxon>
        <taxon>Plakobranchidae</taxon>
        <taxon>Plakobranchus</taxon>
    </lineage>
</organism>
<protein>
    <submittedName>
        <fullName evidence="1">Transposase</fullName>
    </submittedName>
</protein>
<dbReference type="Pfam" id="PF01359">
    <property type="entry name" value="Transposase_1"/>
    <property type="match status" value="1"/>
</dbReference>
<evidence type="ECO:0000313" key="2">
    <source>
        <dbReference type="Proteomes" id="UP000735302"/>
    </source>
</evidence>
<keyword evidence="2" id="KW-1185">Reference proteome</keyword>
<sequence length="343" mass="40008">MATSNDLLIKQRCVIEGCSAANIHARMKTVYGEMCISDCAVRKWVRILKGEYPRETILRDRRRSGRPHSASVTAHREKVDCMIRANRRVKQKEIANAVGISKERVHHIVTTVLGYRKVSARWVPRQLTVEMKAQRKDMCTQLLERYNAEGEAFLQRIHTGDESSVHHYDPEYKAQSMEYRHKTSPSPRKFKVVASARKVLFTVFWDMEGAVHMDFLEQGQTVNSERYISTLRALKLRLRRVRRDKNSILQHDNARPHTSRQTQDALGQLELTTLPHLPPLSIICFPKLKKYLKGHHYDNDEEVIADVRKWCRGQSTEFFADGLRQLAKRWRLCVDREGDYVEK</sequence>
<dbReference type="EMBL" id="BLXT01005251">
    <property type="protein sequence ID" value="GFO21032.1"/>
    <property type="molecule type" value="Genomic_DNA"/>
</dbReference>
<name>A0AAV4BPZ4_9GAST</name>
<dbReference type="PANTHER" id="PTHR46060">
    <property type="entry name" value="MARINER MOS1 TRANSPOSASE-LIKE PROTEIN"/>
    <property type="match status" value="1"/>
</dbReference>
<dbReference type="Gene3D" id="3.30.420.10">
    <property type="entry name" value="Ribonuclease H-like superfamily/Ribonuclease H"/>
    <property type="match status" value="1"/>
</dbReference>
<dbReference type="AlphaFoldDB" id="A0AAV4BPZ4"/>
<gene>
    <name evidence="1" type="ORF">PoB_004753700</name>
</gene>
<accession>A0AAV4BPZ4</accession>
<dbReference type="Proteomes" id="UP000735302">
    <property type="component" value="Unassembled WGS sequence"/>
</dbReference>
<dbReference type="InterPro" id="IPR001888">
    <property type="entry name" value="Transposase_1"/>
</dbReference>
<dbReference type="GO" id="GO:0003676">
    <property type="term" value="F:nucleic acid binding"/>
    <property type="evidence" value="ECO:0007669"/>
    <property type="project" value="InterPro"/>
</dbReference>
<dbReference type="PANTHER" id="PTHR46060:SF1">
    <property type="entry name" value="MARINER MOS1 TRANSPOSASE-LIKE PROTEIN"/>
    <property type="match status" value="1"/>
</dbReference>
<dbReference type="InterPro" id="IPR036397">
    <property type="entry name" value="RNaseH_sf"/>
</dbReference>
<comment type="caution">
    <text evidence="1">The sequence shown here is derived from an EMBL/GenBank/DDBJ whole genome shotgun (WGS) entry which is preliminary data.</text>
</comment>
<reference evidence="1 2" key="1">
    <citation type="journal article" date="2021" name="Elife">
        <title>Chloroplast acquisition without the gene transfer in kleptoplastic sea slugs, Plakobranchus ocellatus.</title>
        <authorList>
            <person name="Maeda T."/>
            <person name="Takahashi S."/>
            <person name="Yoshida T."/>
            <person name="Shimamura S."/>
            <person name="Takaki Y."/>
            <person name="Nagai Y."/>
            <person name="Toyoda A."/>
            <person name="Suzuki Y."/>
            <person name="Arimoto A."/>
            <person name="Ishii H."/>
            <person name="Satoh N."/>
            <person name="Nishiyama T."/>
            <person name="Hasebe M."/>
            <person name="Maruyama T."/>
            <person name="Minagawa J."/>
            <person name="Obokata J."/>
            <person name="Shigenobu S."/>
        </authorList>
    </citation>
    <scope>NUCLEOTIDE SEQUENCE [LARGE SCALE GENOMIC DNA]</scope>
</reference>
<dbReference type="InterPro" id="IPR052709">
    <property type="entry name" value="Transposase-MT_Hybrid"/>
</dbReference>
<evidence type="ECO:0000313" key="1">
    <source>
        <dbReference type="EMBL" id="GFO21032.1"/>
    </source>
</evidence>
<proteinExistence type="predicted"/>